<gene>
    <name evidence="4" type="ORF">CAPTEDRAFT_46127</name>
</gene>
<dbReference type="GO" id="GO:0008107">
    <property type="term" value="F:galactoside 2-alpha-L-fucosyltransferase activity"/>
    <property type="evidence" value="ECO:0007669"/>
    <property type="project" value="InterPro"/>
</dbReference>
<dbReference type="HOGENOM" id="CLU_043399_2_1_1"/>
<dbReference type="InterPro" id="IPR002516">
    <property type="entry name" value="Glyco_trans_11"/>
</dbReference>
<dbReference type="EnsemblMetazoa" id="CapteT46127">
    <property type="protein sequence ID" value="CapteP46127"/>
    <property type="gene ID" value="CapteG46127"/>
</dbReference>
<dbReference type="GO" id="GO:0005975">
    <property type="term" value="P:carbohydrate metabolic process"/>
    <property type="evidence" value="ECO:0007669"/>
    <property type="project" value="InterPro"/>
</dbReference>
<dbReference type="EMBL" id="AMQN01018584">
    <property type="status" value="NOT_ANNOTATED_CDS"/>
    <property type="molecule type" value="Genomic_DNA"/>
</dbReference>
<dbReference type="PANTHER" id="PTHR11927:SF9">
    <property type="entry name" value="L-FUCOSYLTRANSFERASE"/>
    <property type="match status" value="1"/>
</dbReference>
<feature type="non-terminal residue" evidence="4">
    <location>
        <position position="269"/>
    </location>
</feature>
<dbReference type="STRING" id="283909.R7VDF9"/>
<keyword evidence="6" id="KW-1185">Reference proteome</keyword>
<accession>R7VDF9</accession>
<dbReference type="AlphaFoldDB" id="R7VDF9"/>
<comment type="subcellular location">
    <subcellularLocation>
        <location evidence="3">Golgi apparatus</location>
        <location evidence="3">Golgi stack membrane</location>
        <topology evidence="3">Single-pass type II membrane protein</topology>
    </subcellularLocation>
</comment>
<reference evidence="6" key="1">
    <citation type="submission" date="2012-12" db="EMBL/GenBank/DDBJ databases">
        <authorList>
            <person name="Hellsten U."/>
            <person name="Grimwood J."/>
            <person name="Chapman J.A."/>
            <person name="Shapiro H."/>
            <person name="Aerts A."/>
            <person name="Otillar R.P."/>
            <person name="Terry A.Y."/>
            <person name="Boore J.L."/>
            <person name="Simakov O."/>
            <person name="Marletaz F."/>
            <person name="Cho S.-J."/>
            <person name="Edsinger-Gonzales E."/>
            <person name="Havlak P."/>
            <person name="Kuo D.-H."/>
            <person name="Larsson T."/>
            <person name="Lv J."/>
            <person name="Arendt D."/>
            <person name="Savage R."/>
            <person name="Osoegawa K."/>
            <person name="de Jong P."/>
            <person name="Lindberg D.R."/>
            <person name="Seaver E.C."/>
            <person name="Weisblat D.A."/>
            <person name="Putnam N.H."/>
            <person name="Grigoriev I.V."/>
            <person name="Rokhsar D.S."/>
        </authorList>
    </citation>
    <scope>NUCLEOTIDE SEQUENCE</scope>
    <source>
        <strain evidence="6">I ESC-2004</strain>
    </source>
</reference>
<dbReference type="OMA" id="AMNYFRS"/>
<keyword evidence="3" id="KW-0812">Transmembrane</keyword>
<dbReference type="GO" id="GO:0032580">
    <property type="term" value="C:Golgi cisterna membrane"/>
    <property type="evidence" value="ECO:0007669"/>
    <property type="project" value="UniProtKB-SubCell"/>
</dbReference>
<evidence type="ECO:0000313" key="6">
    <source>
        <dbReference type="Proteomes" id="UP000014760"/>
    </source>
</evidence>
<evidence type="ECO:0000256" key="2">
    <source>
        <dbReference type="ARBA" id="ARBA00022679"/>
    </source>
</evidence>
<proteinExistence type="inferred from homology"/>
<evidence type="ECO:0000256" key="3">
    <source>
        <dbReference type="RuleBase" id="RU363129"/>
    </source>
</evidence>
<keyword evidence="3" id="KW-0325">Glycoprotein</keyword>
<reference evidence="5" key="3">
    <citation type="submission" date="2015-06" db="UniProtKB">
        <authorList>
            <consortium name="EnsemblMetazoa"/>
        </authorList>
    </citation>
    <scope>IDENTIFICATION</scope>
</reference>
<keyword evidence="2 3" id="KW-0808">Transferase</keyword>
<reference evidence="4 6" key="2">
    <citation type="journal article" date="2013" name="Nature">
        <title>Insights into bilaterian evolution from three spiralian genomes.</title>
        <authorList>
            <person name="Simakov O."/>
            <person name="Marletaz F."/>
            <person name="Cho S.J."/>
            <person name="Edsinger-Gonzales E."/>
            <person name="Havlak P."/>
            <person name="Hellsten U."/>
            <person name="Kuo D.H."/>
            <person name="Larsson T."/>
            <person name="Lv J."/>
            <person name="Arendt D."/>
            <person name="Savage R."/>
            <person name="Osoegawa K."/>
            <person name="de Jong P."/>
            <person name="Grimwood J."/>
            <person name="Chapman J.A."/>
            <person name="Shapiro H."/>
            <person name="Aerts A."/>
            <person name="Otillar R.P."/>
            <person name="Terry A.Y."/>
            <person name="Boore J.L."/>
            <person name="Grigoriev I.V."/>
            <person name="Lindberg D.R."/>
            <person name="Seaver E.C."/>
            <person name="Weisblat D.A."/>
            <person name="Putnam N.H."/>
            <person name="Rokhsar D.S."/>
        </authorList>
    </citation>
    <scope>NUCLEOTIDE SEQUENCE</scope>
    <source>
        <strain evidence="4 6">I ESC-2004</strain>
    </source>
</reference>
<dbReference type="EC" id="2.4.1.-" evidence="3"/>
<organism evidence="4">
    <name type="scientific">Capitella teleta</name>
    <name type="common">Polychaete worm</name>
    <dbReference type="NCBI Taxonomy" id="283909"/>
    <lineage>
        <taxon>Eukaryota</taxon>
        <taxon>Metazoa</taxon>
        <taxon>Spiralia</taxon>
        <taxon>Lophotrochozoa</taxon>
        <taxon>Annelida</taxon>
        <taxon>Polychaeta</taxon>
        <taxon>Sedentaria</taxon>
        <taxon>Scolecida</taxon>
        <taxon>Capitellidae</taxon>
        <taxon>Capitella</taxon>
    </lineage>
</organism>
<keyword evidence="3" id="KW-0333">Golgi apparatus</keyword>
<dbReference type="Pfam" id="PF01531">
    <property type="entry name" value="Glyco_transf_11"/>
    <property type="match status" value="1"/>
</dbReference>
<evidence type="ECO:0000313" key="4">
    <source>
        <dbReference type="EMBL" id="ELU14346.1"/>
    </source>
</evidence>
<evidence type="ECO:0000313" key="5">
    <source>
        <dbReference type="EnsemblMetazoa" id="CapteP46127"/>
    </source>
</evidence>
<protein>
    <recommendedName>
        <fullName evidence="3">L-Fucosyltransferase</fullName>
        <ecNumber evidence="3">2.4.1.-</ecNumber>
    </recommendedName>
</protein>
<dbReference type="OrthoDB" id="3226at2759"/>
<feature type="non-terminal residue" evidence="4">
    <location>
        <position position="1"/>
    </location>
</feature>
<dbReference type="Proteomes" id="UP000014760">
    <property type="component" value="Unassembled WGS sequence"/>
</dbReference>
<dbReference type="Gene3D" id="3.40.50.11350">
    <property type="match status" value="1"/>
</dbReference>
<comment type="pathway">
    <text evidence="3">Protein modification; protein glycosylation.</text>
</comment>
<keyword evidence="1 3" id="KW-0328">Glycosyltransferase</keyword>
<name>R7VDF9_CAPTE</name>
<dbReference type="EMBL" id="KB294575">
    <property type="protein sequence ID" value="ELU14346.1"/>
    <property type="molecule type" value="Genomic_DNA"/>
</dbReference>
<evidence type="ECO:0000256" key="1">
    <source>
        <dbReference type="ARBA" id="ARBA00022676"/>
    </source>
</evidence>
<dbReference type="CDD" id="cd11301">
    <property type="entry name" value="Fut1_Fut2_like"/>
    <property type="match status" value="1"/>
</dbReference>
<sequence length="269" mass="31528">GRLGNAMFAYASLLGIAKANKMIAVLPEDNILRKYFLLSAKPERPEQKFKVWPQFIDNRGARFDPRLFNLNFTMDIELRGFFQSWRYFLNIREQILREFTFHSDIQIEAQELLQNLIYQTVDSLTSVEDLTLVGIHIRRGDLLEPHNVEKGYTVAPREYLLKGIRYFEEKFNPETLVFVVTSDDMVWVRANLRQQKALMVFSVLHEDVQDLALMSHCHHVITTVGTFSWWAGFLSKGSVLYFKDFPRPHSTLARNFKAADYFPKHWIGF</sequence>
<keyword evidence="3" id="KW-0735">Signal-anchor</keyword>
<dbReference type="PANTHER" id="PTHR11927">
    <property type="entry name" value="GALACTOSIDE 2-L-FUCOSYLTRANSFERASE"/>
    <property type="match status" value="1"/>
</dbReference>
<comment type="similarity">
    <text evidence="3">Belongs to the glycosyltransferase 11 family.</text>
</comment>
<dbReference type="UniPathway" id="UPA00378"/>